<dbReference type="AlphaFoldDB" id="A0A0F0GX12"/>
<evidence type="ECO:0000313" key="1">
    <source>
        <dbReference type="EMBL" id="KJK45958.1"/>
    </source>
</evidence>
<keyword evidence="2" id="KW-1185">Reference proteome</keyword>
<dbReference type="Proteomes" id="UP000033393">
    <property type="component" value="Unassembled WGS sequence"/>
</dbReference>
<proteinExistence type="predicted"/>
<reference evidence="1 2" key="1">
    <citation type="submission" date="2015-02" db="EMBL/GenBank/DDBJ databases">
        <authorList>
            <person name="Ju K.-S."/>
            <person name="Doroghazi J.R."/>
            <person name="Metcalf W."/>
        </authorList>
    </citation>
    <scope>NUCLEOTIDE SEQUENCE [LARGE SCALE GENOMIC DNA]</scope>
    <source>
        <strain evidence="1 2">NRRL B-16140</strain>
    </source>
</reference>
<comment type="caution">
    <text evidence="1">The sequence shown here is derived from an EMBL/GenBank/DDBJ whole genome shotgun (WGS) entry which is preliminary data.</text>
</comment>
<evidence type="ECO:0000313" key="2">
    <source>
        <dbReference type="Proteomes" id="UP000033393"/>
    </source>
</evidence>
<accession>A0A0F0GX12</accession>
<organism evidence="1 2">
    <name type="scientific">Lentzea aerocolonigenes</name>
    <name type="common">Lechevalieria aerocolonigenes</name>
    <name type="synonym">Saccharothrix aerocolonigenes</name>
    <dbReference type="NCBI Taxonomy" id="68170"/>
    <lineage>
        <taxon>Bacteria</taxon>
        <taxon>Bacillati</taxon>
        <taxon>Actinomycetota</taxon>
        <taxon>Actinomycetes</taxon>
        <taxon>Pseudonocardiales</taxon>
        <taxon>Pseudonocardiaceae</taxon>
        <taxon>Lentzea</taxon>
    </lineage>
</organism>
<protein>
    <submittedName>
        <fullName evidence="1">Uncharacterized protein</fullName>
    </submittedName>
</protein>
<feature type="non-terminal residue" evidence="1">
    <location>
        <position position="93"/>
    </location>
</feature>
<dbReference type="EMBL" id="JYJG01000190">
    <property type="protein sequence ID" value="KJK45958.1"/>
    <property type="molecule type" value="Genomic_DNA"/>
</dbReference>
<gene>
    <name evidence="1" type="ORF">UK23_24380</name>
</gene>
<sequence length="93" mass="9704">MLRDAVRWDIGEARKWVANAALLNGEITPTGSELAPELPVTAEAVAEGALSVGHVAALAEAMTKLPAEAEAVMVDFAREHVPAAIAKFGKELA</sequence>
<name>A0A0F0GX12_LENAE</name>